<feature type="domain" description="Solute-binding protein family 3/N-terminal" evidence="3">
    <location>
        <begin position="45"/>
        <end position="253"/>
    </location>
</feature>
<accession>A0A3G9GG85</accession>
<feature type="signal peptide" evidence="2">
    <location>
        <begin position="1"/>
        <end position="22"/>
    </location>
</feature>
<dbReference type="InterPro" id="IPR001638">
    <property type="entry name" value="Solute-binding_3/MltF_N"/>
</dbReference>
<dbReference type="PANTHER" id="PTHR35936:SF19">
    <property type="entry name" value="AMINO-ACID-BINDING PROTEIN YXEM-RELATED"/>
    <property type="match status" value="1"/>
</dbReference>
<dbReference type="SUPFAM" id="SSF53850">
    <property type="entry name" value="Periplasmic binding protein-like II"/>
    <property type="match status" value="1"/>
</dbReference>
<evidence type="ECO:0000256" key="2">
    <source>
        <dbReference type="SAM" id="SignalP"/>
    </source>
</evidence>
<dbReference type="RefSeq" id="WP_089085833.1">
    <property type="nucleotide sequence ID" value="NZ_AP018823.1"/>
</dbReference>
<keyword evidence="5" id="KW-1185">Reference proteome</keyword>
<proteinExistence type="predicted"/>
<dbReference type="STRING" id="332411.VI06_09650"/>
<dbReference type="Pfam" id="PF00497">
    <property type="entry name" value="SBP_bac_3"/>
    <property type="match status" value="1"/>
</dbReference>
<dbReference type="PANTHER" id="PTHR35936">
    <property type="entry name" value="MEMBRANE-BOUND LYTIC MUREIN TRANSGLYCOSYLASE F"/>
    <property type="match status" value="1"/>
</dbReference>
<evidence type="ECO:0000259" key="3">
    <source>
        <dbReference type="SMART" id="SM00062"/>
    </source>
</evidence>
<reference evidence="5" key="3">
    <citation type="journal article" date="2017" name="Plant Physiol. Biochem.">
        <title>Differential oxidative and antioxidative response of duckweed Lemna minor toward plant growth promoting/inhibiting bacteria.</title>
        <authorList>
            <person name="Ishizawa H."/>
            <person name="Kuroda M."/>
            <person name="Morikawa M."/>
            <person name="Ike M."/>
        </authorList>
    </citation>
    <scope>NUCLEOTIDE SEQUENCE [LARGE SCALE GENOMIC DNA]</scope>
    <source>
        <strain evidence="5">H3</strain>
    </source>
</reference>
<dbReference type="SMART" id="SM00062">
    <property type="entry name" value="PBPb"/>
    <property type="match status" value="1"/>
</dbReference>
<reference evidence="5" key="1">
    <citation type="journal article" date="2017" name="Biotechnol. Biofuels">
        <title>Evaluation of environmental bacterial communities as a factor affecting the growth of duckweed Lemna minor.</title>
        <authorList>
            <person name="Ishizawa H."/>
            <person name="Kuroda M."/>
            <person name="Morikawa M."/>
            <person name="Ike M."/>
        </authorList>
    </citation>
    <scope>NUCLEOTIDE SEQUENCE [LARGE SCALE GENOMIC DNA]</scope>
    <source>
        <strain evidence="5">H3</strain>
    </source>
</reference>
<evidence type="ECO:0000313" key="4">
    <source>
        <dbReference type="EMBL" id="BBF86880.1"/>
    </source>
</evidence>
<evidence type="ECO:0000313" key="5">
    <source>
        <dbReference type="Proteomes" id="UP000198290"/>
    </source>
</evidence>
<evidence type="ECO:0000256" key="1">
    <source>
        <dbReference type="ARBA" id="ARBA00022729"/>
    </source>
</evidence>
<keyword evidence="1 2" id="KW-0732">Signal</keyword>
<dbReference type="Gene3D" id="3.40.190.10">
    <property type="entry name" value="Periplasmic binding protein-like II"/>
    <property type="match status" value="2"/>
</dbReference>
<name>A0A3G9GG85_9NEIS</name>
<organism evidence="4 5">
    <name type="scientific">Aquitalea magnusonii</name>
    <dbReference type="NCBI Taxonomy" id="332411"/>
    <lineage>
        <taxon>Bacteria</taxon>
        <taxon>Pseudomonadati</taxon>
        <taxon>Pseudomonadota</taxon>
        <taxon>Betaproteobacteria</taxon>
        <taxon>Neisseriales</taxon>
        <taxon>Chromobacteriaceae</taxon>
        <taxon>Aquitalea</taxon>
    </lineage>
</organism>
<sequence length="261" mass="30048">MPQLLTRLYLAVLCCLPLLALAAGPDCKRSYTLALHEHGLLYNASTRSGIDKDVADELIRRSGCKVEVSLLPRSRIWKLLEVGSLDFSLSGITNEQRERYAAFAWYFADKYSLIVRKDSGVQSLADFAARNEVKLGGILSFRYSDTINQLVDKLDQQGRLVGSYDYETLYQNLRQGRTQAIIIEPFDYSDLEKYQVAKLVRMVETNDQPTPHGLIMSKKTISPEQQERWRELINDMRRDGTLLKIFRKYFSREEAQQMTSF</sequence>
<protein>
    <recommendedName>
        <fullName evidence="3">Solute-binding protein family 3/N-terminal domain-containing protein</fullName>
    </recommendedName>
</protein>
<dbReference type="Proteomes" id="UP000198290">
    <property type="component" value="Chromosome"/>
</dbReference>
<dbReference type="KEGG" id="amah:DLM_3288"/>
<feature type="chain" id="PRO_5018136159" description="Solute-binding protein family 3/N-terminal domain-containing protein" evidence="2">
    <location>
        <begin position="23"/>
        <end position="261"/>
    </location>
</feature>
<dbReference type="OrthoDB" id="8587625at2"/>
<gene>
    <name evidence="4" type="ORF">DLM_3288</name>
</gene>
<reference evidence="4 5" key="2">
    <citation type="journal article" date="2017" name="Genome Announc.">
        <title>Draft genome sequence of Aquitalea magnusonii strain H3, a plant growth-promoting bacterium of duckweed Lemna minor.</title>
        <authorList>
            <person name="Ishizawa H."/>
            <person name="Kuroda M."/>
            <person name="Ike M."/>
        </authorList>
    </citation>
    <scope>NUCLEOTIDE SEQUENCE [LARGE SCALE GENOMIC DNA]</scope>
    <source>
        <strain evidence="4 5">H3</strain>
    </source>
</reference>
<dbReference type="AlphaFoldDB" id="A0A3G9GG85"/>
<dbReference type="EMBL" id="AP018823">
    <property type="protein sequence ID" value="BBF86880.1"/>
    <property type="molecule type" value="Genomic_DNA"/>
</dbReference>